<sequence length="380" mass="42735">MKIAIIGAGIGGLTTAIALQQKGFDVKIFESASEIRPVGAGIVLAANAMKGLQILGLQDEIMAKGHIVDTFSIVDEKLNTLSEVYAKRFFERYGIGNFTIARYDLHHILANKLKPETLFLGKQVIDFEQDEKSCSVTFIDGSTEICDAIIATDGINSKIRQKLLPNAQKRYAGYTCWRAITDVRDIDCDFKKAFECWGAKGRFGFVPISDTHIYWFLCVNTSEQNEDFKHLKAQDLQERFKQYAFPIPQVLGATKDENILLNDIVDLKPIKQFAFGKVLLAGDAAHATTPNMGQGACQAIEDAMILRKYISNGKSIESVFTDFETNRLPRTTEVVNRSWSIGKMAQLENPTLIKLRNLIVRYTPESLSEKQYKFLYEVEY</sequence>
<dbReference type="Pfam" id="PF01494">
    <property type="entry name" value="FAD_binding_3"/>
    <property type="match status" value="1"/>
</dbReference>
<dbReference type="Gene3D" id="3.50.50.60">
    <property type="entry name" value="FAD/NAD(P)-binding domain"/>
    <property type="match status" value="1"/>
</dbReference>
<keyword evidence="6" id="KW-0503">Monooxygenase</keyword>
<dbReference type="InterPro" id="IPR036188">
    <property type="entry name" value="FAD/NAD-bd_sf"/>
</dbReference>
<protein>
    <submittedName>
        <fullName evidence="6">FAD-dependent monooxygenase</fullName>
    </submittedName>
</protein>
<dbReference type="RefSeq" id="WP_323689755.1">
    <property type="nucleotide sequence ID" value="NZ_JAYGIM010000025.1"/>
</dbReference>
<dbReference type="SUPFAM" id="SSF51905">
    <property type="entry name" value="FAD/NAD(P)-binding domain"/>
    <property type="match status" value="1"/>
</dbReference>
<feature type="domain" description="FAD-binding" evidence="5">
    <location>
        <begin position="2"/>
        <end position="338"/>
    </location>
</feature>
<dbReference type="NCBIfam" id="NF005243">
    <property type="entry name" value="PRK06753.1"/>
    <property type="match status" value="1"/>
</dbReference>
<dbReference type="PANTHER" id="PTHR46496">
    <property type="match status" value="1"/>
</dbReference>
<proteinExistence type="predicted"/>
<gene>
    <name evidence="6" type="ORF">VB798_23860</name>
</gene>
<keyword evidence="3" id="KW-0274">FAD</keyword>
<dbReference type="InterPro" id="IPR002938">
    <property type="entry name" value="FAD-bd"/>
</dbReference>
<dbReference type="EMBL" id="JAYGIM010000025">
    <property type="protein sequence ID" value="MEA5429650.1"/>
    <property type="molecule type" value="Genomic_DNA"/>
</dbReference>
<evidence type="ECO:0000256" key="3">
    <source>
        <dbReference type="ARBA" id="ARBA00022827"/>
    </source>
</evidence>
<comment type="cofactor">
    <cofactor evidence="1">
        <name>FAD</name>
        <dbReference type="ChEBI" id="CHEBI:57692"/>
    </cofactor>
</comment>
<evidence type="ECO:0000256" key="1">
    <source>
        <dbReference type="ARBA" id="ARBA00001974"/>
    </source>
</evidence>
<reference evidence="6 7" key="1">
    <citation type="submission" date="2023-12" db="EMBL/GenBank/DDBJ databases">
        <title>Novel species of the genus Arcicella isolated from rivers.</title>
        <authorList>
            <person name="Lu H."/>
        </authorList>
    </citation>
    <scope>NUCLEOTIDE SEQUENCE [LARGE SCALE GENOMIC DNA]</scope>
    <source>
        <strain evidence="6 7">DC25W</strain>
    </source>
</reference>
<dbReference type="PRINTS" id="PR00420">
    <property type="entry name" value="RNGMNOXGNASE"/>
</dbReference>
<dbReference type="Proteomes" id="UP001302222">
    <property type="component" value="Unassembled WGS sequence"/>
</dbReference>
<organism evidence="6 7">
    <name type="scientific">Arcicella lustrica</name>
    <dbReference type="NCBI Taxonomy" id="2984196"/>
    <lineage>
        <taxon>Bacteria</taxon>
        <taxon>Pseudomonadati</taxon>
        <taxon>Bacteroidota</taxon>
        <taxon>Cytophagia</taxon>
        <taxon>Cytophagales</taxon>
        <taxon>Flectobacillaceae</taxon>
        <taxon>Arcicella</taxon>
    </lineage>
</organism>
<keyword evidence="2" id="KW-0285">Flavoprotein</keyword>
<comment type="caution">
    <text evidence="6">The sequence shown here is derived from an EMBL/GenBank/DDBJ whole genome shotgun (WGS) entry which is preliminary data.</text>
</comment>
<keyword evidence="7" id="KW-1185">Reference proteome</keyword>
<evidence type="ECO:0000313" key="7">
    <source>
        <dbReference type="Proteomes" id="UP001302222"/>
    </source>
</evidence>
<evidence type="ECO:0000256" key="4">
    <source>
        <dbReference type="ARBA" id="ARBA00023002"/>
    </source>
</evidence>
<evidence type="ECO:0000256" key="2">
    <source>
        <dbReference type="ARBA" id="ARBA00022630"/>
    </source>
</evidence>
<dbReference type="PANTHER" id="PTHR46496:SF1">
    <property type="entry name" value="ZEAXANTHIN EPOXIDASE, CHLOROPLASTIC"/>
    <property type="match status" value="1"/>
</dbReference>
<name>A0ABU5SQR2_9BACT</name>
<evidence type="ECO:0000259" key="5">
    <source>
        <dbReference type="Pfam" id="PF01494"/>
    </source>
</evidence>
<keyword evidence="4" id="KW-0560">Oxidoreductase</keyword>
<accession>A0ABU5SQR2</accession>
<dbReference type="GO" id="GO:0004497">
    <property type="term" value="F:monooxygenase activity"/>
    <property type="evidence" value="ECO:0007669"/>
    <property type="project" value="UniProtKB-KW"/>
</dbReference>
<evidence type="ECO:0000313" key="6">
    <source>
        <dbReference type="EMBL" id="MEA5429650.1"/>
    </source>
</evidence>